<gene>
    <name evidence="3" type="ORF">BJ554DRAFT_1915</name>
</gene>
<organism evidence="3 4">
    <name type="scientific">Olpidium bornovanus</name>
    <dbReference type="NCBI Taxonomy" id="278681"/>
    <lineage>
        <taxon>Eukaryota</taxon>
        <taxon>Fungi</taxon>
        <taxon>Fungi incertae sedis</taxon>
        <taxon>Olpidiomycota</taxon>
        <taxon>Olpidiomycotina</taxon>
        <taxon>Olpidiomycetes</taxon>
        <taxon>Olpidiales</taxon>
        <taxon>Olpidiaceae</taxon>
        <taxon>Olpidium</taxon>
    </lineage>
</organism>
<dbReference type="Proteomes" id="UP000673691">
    <property type="component" value="Unassembled WGS sequence"/>
</dbReference>
<dbReference type="EMBL" id="JAEFCI010009205">
    <property type="protein sequence ID" value="KAG5457959.1"/>
    <property type="molecule type" value="Genomic_DNA"/>
</dbReference>
<dbReference type="InterPro" id="IPR027417">
    <property type="entry name" value="P-loop_NTPase"/>
</dbReference>
<dbReference type="GO" id="GO:0006897">
    <property type="term" value="P:endocytosis"/>
    <property type="evidence" value="ECO:0007669"/>
    <property type="project" value="TreeGrafter"/>
</dbReference>
<accession>A0A8H8DGQ6</accession>
<comment type="caution">
    <text evidence="3">The sequence shown here is derived from an EMBL/GenBank/DDBJ whole genome shotgun (WGS) entry which is preliminary data.</text>
</comment>
<evidence type="ECO:0000313" key="4">
    <source>
        <dbReference type="Proteomes" id="UP000673691"/>
    </source>
</evidence>
<proteinExistence type="predicted"/>
<dbReference type="PANTHER" id="PTHR11216">
    <property type="entry name" value="EH DOMAIN"/>
    <property type="match status" value="1"/>
</dbReference>
<dbReference type="InterPro" id="IPR040990">
    <property type="entry name" value="DUF5600"/>
</dbReference>
<evidence type="ECO:0008006" key="5">
    <source>
        <dbReference type="Google" id="ProtNLM"/>
    </source>
</evidence>
<name>A0A8H8DGQ6_9FUNG</name>
<feature type="domain" description="DUF5600" evidence="2">
    <location>
        <begin position="251"/>
        <end position="280"/>
    </location>
</feature>
<dbReference type="PANTHER" id="PTHR11216:SF31">
    <property type="entry name" value="AT21416P"/>
    <property type="match status" value="1"/>
</dbReference>
<dbReference type="GO" id="GO:0005737">
    <property type="term" value="C:cytoplasm"/>
    <property type="evidence" value="ECO:0007669"/>
    <property type="project" value="TreeGrafter"/>
</dbReference>
<keyword evidence="4" id="KW-1185">Reference proteome</keyword>
<evidence type="ECO:0000259" key="2">
    <source>
        <dbReference type="Pfam" id="PF18150"/>
    </source>
</evidence>
<evidence type="ECO:0000259" key="1">
    <source>
        <dbReference type="Pfam" id="PF00350"/>
    </source>
</evidence>
<dbReference type="OrthoDB" id="1716625at2759"/>
<dbReference type="GO" id="GO:0016197">
    <property type="term" value="P:endosomal transport"/>
    <property type="evidence" value="ECO:0007669"/>
    <property type="project" value="TreeGrafter"/>
</dbReference>
<reference evidence="3 4" key="1">
    <citation type="journal article" name="Sci. Rep.">
        <title>Genome-scale phylogenetic analyses confirm Olpidium as the closest living zoosporic fungus to the non-flagellated, terrestrial fungi.</title>
        <authorList>
            <person name="Chang Y."/>
            <person name="Rochon D."/>
            <person name="Sekimoto S."/>
            <person name="Wang Y."/>
            <person name="Chovatia M."/>
            <person name="Sandor L."/>
            <person name="Salamov A."/>
            <person name="Grigoriev I.V."/>
            <person name="Stajich J.E."/>
            <person name="Spatafora J.W."/>
        </authorList>
    </citation>
    <scope>NUCLEOTIDE SEQUENCE [LARGE SCALE GENOMIC DNA]</scope>
    <source>
        <strain evidence="3">S191</strain>
    </source>
</reference>
<sequence length="294" mass="33111">MSIRHRETGMTISPNFSEMILLPSRDYPGIHIGERCFRRILLAISRVPEHPNRCGQTGPEPTTDRFVAVMSGTDEQVIPGNAAAVSSELPFRGLNRFGTAFLSRFQVSKMPCSLLDNITLIDTPGILSGDKQRLDRGYDMTEVLGHFAERADLILCCFDCHKLDISDEFKDALRVLRGSEEKIRVVLNKADAVSGQQLLRVYGALMWSLGRVIQNPEVMFWERPLQCPETKALLEAEQRDLLRDLRELPGNSAVRKLNEIVKRARLAKVHAFIIGHLKVQKGFSFAFCYSINAV</sequence>
<dbReference type="InterPro" id="IPR045063">
    <property type="entry name" value="Dynamin_N"/>
</dbReference>
<dbReference type="GO" id="GO:0005886">
    <property type="term" value="C:plasma membrane"/>
    <property type="evidence" value="ECO:0007669"/>
    <property type="project" value="TreeGrafter"/>
</dbReference>
<dbReference type="Pfam" id="PF00350">
    <property type="entry name" value="Dynamin_N"/>
    <property type="match status" value="1"/>
</dbReference>
<dbReference type="Pfam" id="PF18150">
    <property type="entry name" value="DUF5600"/>
    <property type="match status" value="1"/>
</dbReference>
<protein>
    <recommendedName>
        <fullName evidence="5">Dynamin-type G domain-containing protein</fullName>
    </recommendedName>
</protein>
<dbReference type="AlphaFoldDB" id="A0A8H8DGQ6"/>
<feature type="domain" description="Dynamin N-terminal" evidence="1">
    <location>
        <begin position="57"/>
        <end position="190"/>
    </location>
</feature>
<dbReference type="Gene3D" id="3.40.50.300">
    <property type="entry name" value="P-loop containing nucleotide triphosphate hydrolases"/>
    <property type="match status" value="1"/>
</dbReference>
<dbReference type="CDD" id="cd09913">
    <property type="entry name" value="EHD"/>
    <property type="match status" value="1"/>
</dbReference>
<dbReference type="SUPFAM" id="SSF52540">
    <property type="entry name" value="P-loop containing nucleoside triphosphate hydrolases"/>
    <property type="match status" value="1"/>
</dbReference>
<evidence type="ECO:0000313" key="3">
    <source>
        <dbReference type="EMBL" id="KAG5457959.1"/>
    </source>
</evidence>